<dbReference type="GO" id="GO:0009306">
    <property type="term" value="P:protein secretion"/>
    <property type="evidence" value="ECO:0007669"/>
    <property type="project" value="InterPro"/>
</dbReference>
<dbReference type="InterPro" id="IPR004846">
    <property type="entry name" value="T2SS/T3SS_dom"/>
</dbReference>
<dbReference type="Proteomes" id="UP000238762">
    <property type="component" value="Unassembled WGS sequence"/>
</dbReference>
<protein>
    <submittedName>
        <fullName evidence="6">General secretion pathway protein GspD</fullName>
    </submittedName>
</protein>
<dbReference type="AlphaFoldDB" id="A0A2T1BXK7"/>
<accession>A0A2T1BXK7</accession>
<evidence type="ECO:0000256" key="2">
    <source>
        <dbReference type="RuleBase" id="RU004003"/>
    </source>
</evidence>
<evidence type="ECO:0000259" key="5">
    <source>
        <dbReference type="Pfam" id="PF03958"/>
    </source>
</evidence>
<proteinExistence type="inferred from homology"/>
<comment type="caution">
    <text evidence="6">The sequence shown here is derived from an EMBL/GenBank/DDBJ whole genome shotgun (WGS) entry which is preliminary data.</text>
</comment>
<reference evidence="6 7" key="1">
    <citation type="submission" date="2018-02" db="EMBL/GenBank/DDBJ databases">
        <authorList>
            <person name="Cohen D.B."/>
            <person name="Kent A.D."/>
        </authorList>
    </citation>
    <scope>NUCLEOTIDE SEQUENCE [LARGE SCALE GENOMIC DNA]</scope>
    <source>
        <strain evidence="6 7">CCAP 1448/3</strain>
    </source>
</reference>
<feature type="domain" description="NolW-like" evidence="5">
    <location>
        <begin position="135"/>
        <end position="249"/>
    </location>
</feature>
<sequence length="622" mass="65564">APPPPYLPRAVPPPVGDISISNIDASTGQIDLGSTARIQNLVLKDAPAREVLELLARSAGLNLAFYTGNTTDQPGQPGASTSTGGPLVSLNIQDESAQDVFNYVLVLSGLQANRIGRTIFVGAQLPAGARQLISRTLRMNQVSVGQAVGFLIAQGAEQQQVATQTQVTIVGEGPGAQRITNTSTSVSRIAAQPEIPVPGQNLGPSAALLLRGVLVTADERLNAITLIGEPRKIEIASALLTQLDLRRRQVAINVKIVDVNLLKTDDFSTSFSFGIGDAFFNIDAGAAVFNYGGVNPPSANSTFGGVVAPGVVANPYAGSNIFLNPNSFVSIPGTSPGSVVIAPGGIRRLANPGSASFYEPFVTLDNPLQPGFTDITPATDNITTIAADGTVSTSAGTLGTVTSALPSLFQYPTRFLSKLRAQITSGNAKILTDPTMVVQEGERTRVNLTQEVLGGFQTDFVQVGNVVQPQRRPIIKEAGLILDIQVPRIDDNGFVTLAVAPTVSAVGSQVNTDDGIIALLQKREMQSGQIRLRDGQTLILSGIIQESDRTTVSKVPLLGDLPIIGALFRSTNRQNQRQEVIVLLTPQIIDDTSGKGSFGYGYTPGNDTRQILQRQGFPVPNR</sequence>
<evidence type="ECO:0000313" key="6">
    <source>
        <dbReference type="EMBL" id="PSB00688.1"/>
    </source>
</evidence>
<dbReference type="GO" id="GO:0015627">
    <property type="term" value="C:type II protein secretion system complex"/>
    <property type="evidence" value="ECO:0007669"/>
    <property type="project" value="TreeGrafter"/>
</dbReference>
<dbReference type="RefSeq" id="WP_106291520.1">
    <property type="nucleotide sequence ID" value="NZ_CAWNTC010000215.1"/>
</dbReference>
<dbReference type="Gene3D" id="3.30.1370.120">
    <property type="match status" value="1"/>
</dbReference>
<feature type="domain" description="Type II/III secretion system secretin-like" evidence="4">
    <location>
        <begin position="423"/>
        <end position="590"/>
    </location>
</feature>
<reference evidence="6 7" key="2">
    <citation type="submission" date="2018-03" db="EMBL/GenBank/DDBJ databases">
        <title>The ancient ancestry and fast evolution of plastids.</title>
        <authorList>
            <person name="Moore K.R."/>
            <person name="Magnabosco C."/>
            <person name="Momper L."/>
            <person name="Gold D.A."/>
            <person name="Bosak T."/>
            <person name="Fournier G.P."/>
        </authorList>
    </citation>
    <scope>NUCLEOTIDE SEQUENCE [LARGE SCALE GENOMIC DNA]</scope>
    <source>
        <strain evidence="6 7">CCAP 1448/3</strain>
    </source>
</reference>
<evidence type="ECO:0000259" key="4">
    <source>
        <dbReference type="Pfam" id="PF00263"/>
    </source>
</evidence>
<feature type="non-terminal residue" evidence="6">
    <location>
        <position position="1"/>
    </location>
</feature>
<comment type="similarity">
    <text evidence="2">Belongs to the bacterial secretin family.</text>
</comment>
<dbReference type="InterPro" id="IPR005644">
    <property type="entry name" value="NolW-like"/>
</dbReference>
<evidence type="ECO:0000256" key="3">
    <source>
        <dbReference type="RuleBase" id="RU004004"/>
    </source>
</evidence>
<dbReference type="PANTHER" id="PTHR30332">
    <property type="entry name" value="PROBABLE GENERAL SECRETION PATHWAY PROTEIN D"/>
    <property type="match status" value="1"/>
</dbReference>
<gene>
    <name evidence="6" type="ORF">C7B64_22260</name>
</gene>
<evidence type="ECO:0000256" key="1">
    <source>
        <dbReference type="ARBA" id="ARBA00022729"/>
    </source>
</evidence>
<dbReference type="InterPro" id="IPR050810">
    <property type="entry name" value="Bact_Secretion_Sys_Channel"/>
</dbReference>
<dbReference type="Pfam" id="PF00263">
    <property type="entry name" value="Secretin"/>
    <property type="match status" value="1"/>
</dbReference>
<dbReference type="PANTHER" id="PTHR30332:SF17">
    <property type="entry name" value="TYPE IV PILIATION SYSTEM PROTEIN DR_0774-RELATED"/>
    <property type="match status" value="1"/>
</dbReference>
<organism evidence="6 7">
    <name type="scientific">Merismopedia glauca CCAP 1448/3</name>
    <dbReference type="NCBI Taxonomy" id="1296344"/>
    <lineage>
        <taxon>Bacteria</taxon>
        <taxon>Bacillati</taxon>
        <taxon>Cyanobacteriota</taxon>
        <taxon>Cyanophyceae</taxon>
        <taxon>Synechococcales</taxon>
        <taxon>Merismopediaceae</taxon>
        <taxon>Merismopedia</taxon>
    </lineage>
</organism>
<evidence type="ECO:0000313" key="7">
    <source>
        <dbReference type="Proteomes" id="UP000238762"/>
    </source>
</evidence>
<dbReference type="EMBL" id="PVWJ01000172">
    <property type="protein sequence ID" value="PSB00688.1"/>
    <property type="molecule type" value="Genomic_DNA"/>
</dbReference>
<dbReference type="GO" id="GO:0009279">
    <property type="term" value="C:cell outer membrane"/>
    <property type="evidence" value="ECO:0007669"/>
    <property type="project" value="UniProtKB-SubCell"/>
</dbReference>
<comment type="subcellular location">
    <subcellularLocation>
        <location evidence="3">Cell outer membrane</location>
    </subcellularLocation>
</comment>
<keyword evidence="3" id="KW-0813">Transport</keyword>
<keyword evidence="7" id="KW-1185">Reference proteome</keyword>
<keyword evidence="1" id="KW-0732">Signal</keyword>
<name>A0A2T1BXK7_9CYAN</name>
<dbReference type="InterPro" id="IPR038591">
    <property type="entry name" value="NolW-like_sf"/>
</dbReference>
<dbReference type="Pfam" id="PF03958">
    <property type="entry name" value="Secretin_N"/>
    <property type="match status" value="1"/>
</dbReference>
<dbReference type="OrthoDB" id="9779724at2"/>